<evidence type="ECO:0000259" key="1">
    <source>
        <dbReference type="Pfam" id="PF25912"/>
    </source>
</evidence>
<dbReference type="GeneID" id="36513372"/>
<gene>
    <name evidence="2" type="ORF">HARCEL1_12655</name>
</gene>
<accession>A0A2R4X3X5</accession>
<dbReference type="KEGG" id="harc:HARCEL1_12655"/>
<name>A0A2R4X3X5_9EURY</name>
<proteinExistence type="predicted"/>
<dbReference type="InterPro" id="IPR058270">
    <property type="entry name" value="DUF7964"/>
</dbReference>
<dbReference type="RefSeq" id="WP_108383937.1">
    <property type="nucleotide sequence ID" value="NZ_CP028858.1"/>
</dbReference>
<organism evidence="2 3">
    <name type="scientific">Halococcoides cellulosivorans</name>
    <dbReference type="NCBI Taxonomy" id="1679096"/>
    <lineage>
        <taxon>Archaea</taxon>
        <taxon>Methanobacteriati</taxon>
        <taxon>Methanobacteriota</taxon>
        <taxon>Stenosarchaea group</taxon>
        <taxon>Halobacteria</taxon>
        <taxon>Halobacteriales</taxon>
        <taxon>Haloarculaceae</taxon>
        <taxon>Halococcoides</taxon>
    </lineage>
</organism>
<protein>
    <recommendedName>
        <fullName evidence="1">DUF7964 domain-containing protein</fullName>
    </recommendedName>
</protein>
<dbReference type="Proteomes" id="UP000244727">
    <property type="component" value="Chromosome"/>
</dbReference>
<reference evidence="2 3" key="1">
    <citation type="submission" date="2018-04" db="EMBL/GenBank/DDBJ databases">
        <title>Halococcoides cellulosivorans gen. nov., sp. nov., an extremely halophilic cellulose-utilizing haloarchaeon from hypersaline lakes.</title>
        <authorList>
            <person name="Sorokin D.Y."/>
            <person name="Toshchakov S.V."/>
            <person name="Samarov N.I."/>
            <person name="Korzhenkov A."/>
            <person name="Kublanov I.V."/>
        </authorList>
    </citation>
    <scope>NUCLEOTIDE SEQUENCE [LARGE SCALE GENOMIC DNA]</scope>
    <source>
        <strain evidence="2 3">HArcel1</strain>
    </source>
</reference>
<sequence length="71" mass="8095">MAIQDSLPDRPLSLDELRDLQNSDRFDSVMTSNTPAGAEDDHLFIQVGDEEYRLHYTEEKGWHECGPEASD</sequence>
<dbReference type="EMBL" id="CP028858">
    <property type="protein sequence ID" value="AWB28489.1"/>
    <property type="molecule type" value="Genomic_DNA"/>
</dbReference>
<evidence type="ECO:0000313" key="3">
    <source>
        <dbReference type="Proteomes" id="UP000244727"/>
    </source>
</evidence>
<feature type="domain" description="DUF7964" evidence="1">
    <location>
        <begin position="5"/>
        <end position="63"/>
    </location>
</feature>
<keyword evidence="3" id="KW-1185">Reference proteome</keyword>
<dbReference type="Pfam" id="PF25912">
    <property type="entry name" value="DUF7964"/>
    <property type="match status" value="1"/>
</dbReference>
<evidence type="ECO:0000313" key="2">
    <source>
        <dbReference type="EMBL" id="AWB28489.1"/>
    </source>
</evidence>
<dbReference type="AlphaFoldDB" id="A0A2R4X3X5"/>